<keyword evidence="2" id="KW-0813">Transport</keyword>
<feature type="transmembrane region" description="Helical" evidence="8">
    <location>
        <begin position="273"/>
        <end position="295"/>
    </location>
</feature>
<name>A0ABR9XNB0_9CHLB</name>
<feature type="transmembrane region" description="Helical" evidence="8">
    <location>
        <begin position="559"/>
        <end position="580"/>
    </location>
</feature>
<feature type="transmembrane region" description="Helical" evidence="8">
    <location>
        <begin position="89"/>
        <end position="115"/>
    </location>
</feature>
<dbReference type="Pfam" id="PF02386">
    <property type="entry name" value="TrkH"/>
    <property type="match status" value="1"/>
</dbReference>
<evidence type="ECO:0000256" key="1">
    <source>
        <dbReference type="ARBA" id="ARBA00004651"/>
    </source>
</evidence>
<evidence type="ECO:0000256" key="6">
    <source>
        <dbReference type="ARBA" id="ARBA00023065"/>
    </source>
</evidence>
<evidence type="ECO:0000313" key="10">
    <source>
        <dbReference type="Proteomes" id="UP000619838"/>
    </source>
</evidence>
<keyword evidence="10" id="KW-1185">Reference proteome</keyword>
<keyword evidence="7 8" id="KW-0472">Membrane</keyword>
<accession>A0ABR9XNB0</accession>
<evidence type="ECO:0000256" key="3">
    <source>
        <dbReference type="ARBA" id="ARBA00022475"/>
    </source>
</evidence>
<feature type="transmembrane region" description="Helical" evidence="8">
    <location>
        <begin position="530"/>
        <end position="550"/>
    </location>
</feature>
<feature type="transmembrane region" description="Helical" evidence="8">
    <location>
        <begin position="339"/>
        <end position="366"/>
    </location>
</feature>
<feature type="transmembrane region" description="Helical" evidence="8">
    <location>
        <begin position="127"/>
        <end position="147"/>
    </location>
</feature>
<dbReference type="InterPro" id="IPR003445">
    <property type="entry name" value="Cat_transpt"/>
</dbReference>
<comment type="caution">
    <text evidence="9">The sequence shown here is derived from an EMBL/GenBank/DDBJ whole genome shotgun (WGS) entry which is preliminary data.</text>
</comment>
<dbReference type="Gene3D" id="1.20.120.350">
    <property type="entry name" value="Voltage-gated potassium channels. Chain C"/>
    <property type="match status" value="1"/>
</dbReference>
<evidence type="ECO:0000256" key="2">
    <source>
        <dbReference type="ARBA" id="ARBA00022448"/>
    </source>
</evidence>
<feature type="transmembrane region" description="Helical" evidence="8">
    <location>
        <begin position="586"/>
        <end position="607"/>
    </location>
</feature>
<feature type="transmembrane region" description="Helical" evidence="8">
    <location>
        <begin position="221"/>
        <end position="245"/>
    </location>
</feature>
<evidence type="ECO:0000256" key="8">
    <source>
        <dbReference type="SAM" id="Phobius"/>
    </source>
</evidence>
<protein>
    <submittedName>
        <fullName evidence="9">ATPase</fullName>
    </submittedName>
</protein>
<feature type="transmembrane region" description="Helical" evidence="8">
    <location>
        <begin position="465"/>
        <end position="484"/>
    </location>
</feature>
<keyword evidence="5 8" id="KW-1133">Transmembrane helix</keyword>
<feature type="transmembrane region" description="Helical" evidence="8">
    <location>
        <begin position="411"/>
        <end position="430"/>
    </location>
</feature>
<evidence type="ECO:0000313" key="9">
    <source>
        <dbReference type="EMBL" id="MBF0635569.1"/>
    </source>
</evidence>
<sequence length="624" mass="67951">MGKLIVKPGMINEGEGGKVRLLWFIDRVLMLLAFPAVFSLVAEYGFYLSPSQSLFIQSLDFSILWIFALGGLLRLLLISDRVSYLRSHWPDILIMLLILTFLIFPAQITAVMHSFLPGLLPGAIAKIYIVITQILLLLALVPPALRYSQRIMTFNLQPALLIIMSFLIFIVLGTLLLLMPKASVSGSMPLIDALFMSTSAICVTGLVVVDTATELTVFGQAVIMVLMQLGGLGIMTMTTFFAYMLGSGSGLKQYATLQSLLGEESLGRIRSTVIHVIVFAFVVEAVAAVILYYDFSTYGFSSVPEQLFFALFHSVSAFCNGGFSLWSDNLMAAEIQHSVTALVTIMFLIVIGGLGFPVITNIFMLLNYRVRSRFGLVKGEPVEAEQVDTLRLFPQKKSRKLKIRLSLHSKLVLITTSLLLSFGALGIALLEWNGALGALPVADRVFSALFHSVSARTAGFNTLDIGSFSVPSLFFLVLLMWVGASPGSTGGGIKTSTLAVAVLNISAIVSGRNRIDIFRKQVAPVTVVKAFSTVILSVFYIAFALFILLITEQFPFEELLFEVVSAVGTVGLSTGITSGLSQTGKLVIIVSMFIGRIGMLSVLGAVIRQRSFGRYAYTRENVMI</sequence>
<dbReference type="PANTHER" id="PTHR32024">
    <property type="entry name" value="TRK SYSTEM POTASSIUM UPTAKE PROTEIN TRKG-RELATED"/>
    <property type="match status" value="1"/>
</dbReference>
<keyword evidence="4 8" id="KW-0812">Transmembrane</keyword>
<gene>
    <name evidence="9" type="ORF">INT08_00040</name>
</gene>
<evidence type="ECO:0000256" key="7">
    <source>
        <dbReference type="ARBA" id="ARBA00023136"/>
    </source>
</evidence>
<feature type="transmembrane region" description="Helical" evidence="8">
    <location>
        <begin position="54"/>
        <end position="77"/>
    </location>
</feature>
<dbReference type="RefSeq" id="WP_175186833.1">
    <property type="nucleotide sequence ID" value="NZ_JABVZQ010000002.1"/>
</dbReference>
<feature type="transmembrane region" description="Helical" evidence="8">
    <location>
        <begin position="307"/>
        <end position="327"/>
    </location>
</feature>
<dbReference type="Proteomes" id="UP000619838">
    <property type="component" value="Unassembled WGS sequence"/>
</dbReference>
<comment type="subcellular location">
    <subcellularLocation>
        <location evidence="1">Cell membrane</location>
        <topology evidence="1">Multi-pass membrane protein</topology>
    </subcellularLocation>
</comment>
<dbReference type="InterPro" id="IPR027359">
    <property type="entry name" value="Volt_channel_dom_sf"/>
</dbReference>
<dbReference type="PANTHER" id="PTHR32024:SF1">
    <property type="entry name" value="KTR SYSTEM POTASSIUM UPTAKE PROTEIN B"/>
    <property type="match status" value="1"/>
</dbReference>
<keyword evidence="6" id="KW-0406">Ion transport</keyword>
<keyword evidence="3" id="KW-1003">Cell membrane</keyword>
<reference evidence="9 10" key="1">
    <citation type="journal article" date="2020" name="Microorganisms">
        <title>Simultaneous Genome Sequencing of Prosthecochloris ethylica and Desulfuromonas acetoxidans within a Syntrophic Mixture Reveals Unique Pili and Protein Interactions.</title>
        <authorList>
            <person name="Kyndt J.A."/>
            <person name="Van Beeumen J.J."/>
            <person name="Meyer T.E."/>
        </authorList>
    </citation>
    <scope>NUCLEOTIDE SEQUENCE [LARGE SCALE GENOMIC DNA]</scope>
    <source>
        <strain evidence="9 10">N3</strain>
    </source>
</reference>
<feature type="transmembrane region" description="Helical" evidence="8">
    <location>
        <begin position="21"/>
        <end position="42"/>
    </location>
</feature>
<evidence type="ECO:0000256" key="4">
    <source>
        <dbReference type="ARBA" id="ARBA00022692"/>
    </source>
</evidence>
<organism evidence="9 10">
    <name type="scientific">Prosthecochloris ethylica</name>
    <dbReference type="NCBI Taxonomy" id="2743976"/>
    <lineage>
        <taxon>Bacteria</taxon>
        <taxon>Pseudomonadati</taxon>
        <taxon>Chlorobiota</taxon>
        <taxon>Chlorobiia</taxon>
        <taxon>Chlorobiales</taxon>
        <taxon>Chlorobiaceae</taxon>
        <taxon>Prosthecochloris</taxon>
    </lineage>
</organism>
<evidence type="ECO:0000256" key="5">
    <source>
        <dbReference type="ARBA" id="ARBA00022989"/>
    </source>
</evidence>
<dbReference type="EMBL" id="JADGII010000001">
    <property type="protein sequence ID" value="MBF0635569.1"/>
    <property type="molecule type" value="Genomic_DNA"/>
</dbReference>
<proteinExistence type="predicted"/>
<feature type="transmembrane region" description="Helical" evidence="8">
    <location>
        <begin position="190"/>
        <end position="209"/>
    </location>
</feature>
<feature type="transmembrane region" description="Helical" evidence="8">
    <location>
        <begin position="159"/>
        <end position="178"/>
    </location>
</feature>